<dbReference type="GO" id="GO:0015293">
    <property type="term" value="F:symporter activity"/>
    <property type="evidence" value="ECO:0007669"/>
    <property type="project" value="UniProtKB-KW"/>
</dbReference>
<evidence type="ECO:0000256" key="4">
    <source>
        <dbReference type="ARBA" id="ARBA00022847"/>
    </source>
</evidence>
<proteinExistence type="predicted"/>
<evidence type="ECO:0000256" key="3">
    <source>
        <dbReference type="ARBA" id="ARBA00022692"/>
    </source>
</evidence>
<reference evidence="10" key="1">
    <citation type="submission" date="2020-01" db="EMBL/GenBank/DDBJ databases">
        <title>Genome sequence of Kobresia littledalei, the first chromosome-level genome in the family Cyperaceae.</title>
        <authorList>
            <person name="Qu G."/>
        </authorList>
    </citation>
    <scope>NUCLEOTIDE SEQUENCE</scope>
    <source>
        <strain evidence="10">C.B.Clarke</strain>
        <tissue evidence="10">Leaf</tissue>
    </source>
</reference>
<feature type="transmembrane region" description="Helical" evidence="9">
    <location>
        <begin position="43"/>
        <end position="62"/>
    </location>
</feature>
<keyword evidence="2" id="KW-0592">Phosphate transport</keyword>
<evidence type="ECO:0000256" key="2">
    <source>
        <dbReference type="ARBA" id="ARBA00022592"/>
    </source>
</evidence>
<dbReference type="InterPro" id="IPR005828">
    <property type="entry name" value="MFS_sugar_transport-like"/>
</dbReference>
<evidence type="ECO:0000313" key="11">
    <source>
        <dbReference type="Proteomes" id="UP000623129"/>
    </source>
</evidence>
<evidence type="ECO:0000256" key="8">
    <source>
        <dbReference type="SAM" id="MobiDB-lite"/>
    </source>
</evidence>
<dbReference type="AlphaFoldDB" id="A0A833R1G0"/>
<keyword evidence="4" id="KW-0769">Symport</keyword>
<dbReference type="Gene3D" id="1.20.1250.20">
    <property type="entry name" value="MFS general substrate transporter like domains"/>
    <property type="match status" value="1"/>
</dbReference>
<keyword evidence="11" id="KW-1185">Reference proteome</keyword>
<keyword evidence="2" id="KW-0813">Transport</keyword>
<evidence type="ECO:0000313" key="10">
    <source>
        <dbReference type="EMBL" id="KAF3328221.1"/>
    </source>
</evidence>
<gene>
    <name evidence="10" type="ORF">FCM35_KLT06827</name>
</gene>
<dbReference type="InterPro" id="IPR036259">
    <property type="entry name" value="MFS_trans_sf"/>
</dbReference>
<evidence type="ECO:0000256" key="6">
    <source>
        <dbReference type="ARBA" id="ARBA00023136"/>
    </source>
</evidence>
<evidence type="ECO:0000256" key="1">
    <source>
        <dbReference type="ARBA" id="ARBA00004141"/>
    </source>
</evidence>
<evidence type="ECO:0000256" key="9">
    <source>
        <dbReference type="SAM" id="Phobius"/>
    </source>
</evidence>
<comment type="subcellular location">
    <subcellularLocation>
        <location evidence="1">Membrane</location>
        <topology evidence="1">Multi-pass membrane protein</topology>
    </subcellularLocation>
</comment>
<dbReference type="GO" id="GO:0016020">
    <property type="term" value="C:membrane"/>
    <property type="evidence" value="ECO:0007669"/>
    <property type="project" value="UniProtKB-SubCell"/>
</dbReference>
<dbReference type="Proteomes" id="UP000623129">
    <property type="component" value="Unassembled WGS sequence"/>
</dbReference>
<dbReference type="SUPFAM" id="SSF103473">
    <property type="entry name" value="MFS general substrate transporter"/>
    <property type="match status" value="1"/>
</dbReference>
<dbReference type="GO" id="GO:0006817">
    <property type="term" value="P:phosphate ion transport"/>
    <property type="evidence" value="ECO:0007669"/>
    <property type="project" value="UniProtKB-KW"/>
</dbReference>
<dbReference type="Pfam" id="PF00083">
    <property type="entry name" value="Sugar_tr"/>
    <property type="match status" value="1"/>
</dbReference>
<feature type="region of interest" description="Disordered" evidence="8">
    <location>
        <begin position="102"/>
        <end position="125"/>
    </location>
</feature>
<protein>
    <recommendedName>
        <fullName evidence="7">H(+)/Pi cotransporter</fullName>
    </recommendedName>
</protein>
<sequence>MQGIGILFASIVSLIVSAAFNKAFKAPSYAEDRVHSTVPEADYAWRIILMFGAFPAAVTYYWRMKMPETARYTALVANNIKKANEDMSKVLQMEIVENFEKVPGHDQPEPLPKRHLQQGWLDPKG</sequence>
<dbReference type="OrthoDB" id="1719989at2759"/>
<evidence type="ECO:0000256" key="7">
    <source>
        <dbReference type="ARBA" id="ARBA00032043"/>
    </source>
</evidence>
<name>A0A833R1G0_9POAL</name>
<feature type="compositionally biased region" description="Basic and acidic residues" evidence="8">
    <location>
        <begin position="102"/>
        <end position="112"/>
    </location>
</feature>
<comment type="caution">
    <text evidence="10">The sequence shown here is derived from an EMBL/GenBank/DDBJ whole genome shotgun (WGS) entry which is preliminary data.</text>
</comment>
<evidence type="ECO:0000256" key="5">
    <source>
        <dbReference type="ARBA" id="ARBA00022989"/>
    </source>
</evidence>
<keyword evidence="5 9" id="KW-1133">Transmembrane helix</keyword>
<dbReference type="PANTHER" id="PTHR24064">
    <property type="entry name" value="SOLUTE CARRIER FAMILY 22 MEMBER"/>
    <property type="match status" value="1"/>
</dbReference>
<accession>A0A833R1G0</accession>
<keyword evidence="6 9" id="KW-0472">Membrane</keyword>
<organism evidence="10 11">
    <name type="scientific">Carex littledalei</name>
    <dbReference type="NCBI Taxonomy" id="544730"/>
    <lineage>
        <taxon>Eukaryota</taxon>
        <taxon>Viridiplantae</taxon>
        <taxon>Streptophyta</taxon>
        <taxon>Embryophyta</taxon>
        <taxon>Tracheophyta</taxon>
        <taxon>Spermatophyta</taxon>
        <taxon>Magnoliopsida</taxon>
        <taxon>Liliopsida</taxon>
        <taxon>Poales</taxon>
        <taxon>Cyperaceae</taxon>
        <taxon>Cyperoideae</taxon>
        <taxon>Cariceae</taxon>
        <taxon>Carex</taxon>
        <taxon>Carex subgen. Euthyceras</taxon>
    </lineage>
</organism>
<keyword evidence="3 9" id="KW-0812">Transmembrane</keyword>
<dbReference type="EMBL" id="SWLB01000016">
    <property type="protein sequence ID" value="KAF3328221.1"/>
    <property type="molecule type" value="Genomic_DNA"/>
</dbReference>